<feature type="compositionally biased region" description="Polar residues" evidence="7">
    <location>
        <begin position="218"/>
        <end position="234"/>
    </location>
</feature>
<comment type="subcellular location">
    <subcellularLocation>
        <location evidence="1">Endoplasmic reticulum membrane</location>
        <topology evidence="1">Multi-pass membrane protein</topology>
    </subcellularLocation>
</comment>
<dbReference type="RefSeq" id="XP_004359469.1">
    <property type="nucleotide sequence ID" value="XM_004359412.1"/>
</dbReference>
<reference evidence="10" key="1">
    <citation type="journal article" date="2011" name="Genome Res.">
        <title>Phylogeny-wide analysis of social amoeba genomes highlights ancient origins for complex intercellular communication.</title>
        <authorList>
            <person name="Heidel A.J."/>
            <person name="Lawal H.M."/>
            <person name="Felder M."/>
            <person name="Schilde C."/>
            <person name="Helps N.R."/>
            <person name="Tunggal B."/>
            <person name="Rivero F."/>
            <person name="John U."/>
            <person name="Schleicher M."/>
            <person name="Eichinger L."/>
            <person name="Platzer M."/>
            <person name="Noegel A.A."/>
            <person name="Schaap P."/>
            <person name="Gloeckner G."/>
        </authorList>
    </citation>
    <scope>NUCLEOTIDE SEQUENCE [LARGE SCALE GENOMIC DNA]</scope>
    <source>
        <strain evidence="10">SH3</strain>
    </source>
</reference>
<evidence type="ECO:0000313" key="10">
    <source>
        <dbReference type="Proteomes" id="UP000007797"/>
    </source>
</evidence>
<keyword evidence="10" id="KW-1185">Reference proteome</keyword>
<dbReference type="InterPro" id="IPR029008">
    <property type="entry name" value="EMC6-like"/>
</dbReference>
<feature type="compositionally biased region" description="Polar residues" evidence="7">
    <location>
        <begin position="244"/>
        <end position="253"/>
    </location>
</feature>
<evidence type="ECO:0000256" key="2">
    <source>
        <dbReference type="ARBA" id="ARBA00009436"/>
    </source>
</evidence>
<evidence type="ECO:0000256" key="7">
    <source>
        <dbReference type="SAM" id="MobiDB-lite"/>
    </source>
</evidence>
<dbReference type="KEGG" id="dfa:DFA_01505"/>
<evidence type="ECO:0000256" key="5">
    <source>
        <dbReference type="ARBA" id="ARBA00022989"/>
    </source>
</evidence>
<feature type="compositionally biased region" description="Low complexity" evidence="7">
    <location>
        <begin position="115"/>
        <end position="134"/>
    </location>
</feature>
<evidence type="ECO:0000256" key="4">
    <source>
        <dbReference type="ARBA" id="ARBA00022824"/>
    </source>
</evidence>
<keyword evidence="3 8" id="KW-0812">Transmembrane</keyword>
<dbReference type="STRING" id="1054147.F4PT43"/>
<evidence type="ECO:0000256" key="6">
    <source>
        <dbReference type="ARBA" id="ARBA00023136"/>
    </source>
</evidence>
<dbReference type="PANTHER" id="PTHR12906">
    <property type="entry name" value="PROTEIN C20ORF24 RAB5-INTERACTING PROTEIN"/>
    <property type="match status" value="1"/>
</dbReference>
<dbReference type="GeneID" id="14873552"/>
<keyword evidence="5 8" id="KW-1133">Transmembrane helix</keyword>
<keyword evidence="4" id="KW-0256">Endoplasmic reticulum</keyword>
<comment type="similarity">
    <text evidence="2">Belongs to the EMC6 family.</text>
</comment>
<dbReference type="OrthoDB" id="286395at2759"/>
<proteinExistence type="inferred from homology"/>
<organism evidence="9 10">
    <name type="scientific">Cavenderia fasciculata</name>
    <name type="common">Slime mold</name>
    <name type="synonym">Dictyostelium fasciculatum</name>
    <dbReference type="NCBI Taxonomy" id="261658"/>
    <lineage>
        <taxon>Eukaryota</taxon>
        <taxon>Amoebozoa</taxon>
        <taxon>Evosea</taxon>
        <taxon>Eumycetozoa</taxon>
        <taxon>Dictyostelia</taxon>
        <taxon>Acytosteliales</taxon>
        <taxon>Cavenderiaceae</taxon>
        <taxon>Cavenderia</taxon>
    </lineage>
</organism>
<dbReference type="GO" id="GO:0005739">
    <property type="term" value="C:mitochondrion"/>
    <property type="evidence" value="ECO:0007669"/>
    <property type="project" value="GOC"/>
</dbReference>
<evidence type="ECO:0000256" key="8">
    <source>
        <dbReference type="SAM" id="Phobius"/>
    </source>
</evidence>
<dbReference type="GO" id="GO:0005789">
    <property type="term" value="C:endoplasmic reticulum membrane"/>
    <property type="evidence" value="ECO:0007669"/>
    <property type="project" value="UniProtKB-SubCell"/>
</dbReference>
<dbReference type="AlphaFoldDB" id="F4PT43"/>
<dbReference type="EMBL" id="GL883010">
    <property type="protein sequence ID" value="EGG21619.1"/>
    <property type="molecule type" value="Genomic_DNA"/>
</dbReference>
<dbReference type="PANTHER" id="PTHR12906:SF0">
    <property type="entry name" value="GEL COMPLEX SUBUNIT OPTI"/>
    <property type="match status" value="1"/>
</dbReference>
<evidence type="ECO:0000256" key="1">
    <source>
        <dbReference type="ARBA" id="ARBA00004477"/>
    </source>
</evidence>
<feature type="region of interest" description="Disordered" evidence="7">
    <location>
        <begin position="115"/>
        <end position="253"/>
    </location>
</feature>
<feature type="compositionally biased region" description="Basic and acidic residues" evidence="7">
    <location>
        <begin position="201"/>
        <end position="217"/>
    </location>
</feature>
<keyword evidence="6 8" id="KW-0472">Membrane</keyword>
<protein>
    <submittedName>
        <fullName evidence="9">Uncharacterized protein</fullName>
    </submittedName>
</protein>
<feature type="transmembrane region" description="Helical" evidence="8">
    <location>
        <begin position="40"/>
        <end position="70"/>
    </location>
</feature>
<accession>F4PT43</accession>
<gene>
    <name evidence="9" type="ORF">DFA_01505</name>
</gene>
<dbReference type="Pfam" id="PF07019">
    <property type="entry name" value="EMC6"/>
    <property type="match status" value="1"/>
</dbReference>
<evidence type="ECO:0000313" key="9">
    <source>
        <dbReference type="EMBL" id="EGG21619.1"/>
    </source>
</evidence>
<sequence>MADKDKKERSQLWLLKNAFNTDVEFTQKEMGTNVHWIRQILGLILGVAAGLLPLTGIVGLAVFFVVNAGFTTIYYSKFLEVEDSDVKWELFQEGFVASFATYLVYMDGIQQQQQQQQQRGSIGQHQQQQQQQHIYSRDIDQDDNNSGGSGSSTNMLKRKSFHLSPSPMTAVASSNSNEQQQQQSGSGTTTTTTTTNVSMTRSKDTQFKVPQERRPTPQKENQNTGRTSNNGNKEQQQQQQQHQVSPTNNNNNTATISQQLDIMKSLEFKRDIVYLNNQLKEQHEHLKKISFNFSIMQTRLKNQLNSSTLSEIKTVHSNLQQICQSRYSNDQRNNNN</sequence>
<feature type="compositionally biased region" description="Low complexity" evidence="7">
    <location>
        <begin position="173"/>
        <end position="196"/>
    </location>
</feature>
<dbReference type="GO" id="GO:0097250">
    <property type="term" value="P:mitochondrial respirasome assembly"/>
    <property type="evidence" value="ECO:0007669"/>
    <property type="project" value="InterPro"/>
</dbReference>
<evidence type="ECO:0000256" key="3">
    <source>
        <dbReference type="ARBA" id="ARBA00022692"/>
    </source>
</evidence>
<dbReference type="InterPro" id="IPR010742">
    <property type="entry name" value="RCAF1"/>
</dbReference>
<name>F4PT43_CACFS</name>
<dbReference type="Proteomes" id="UP000007797">
    <property type="component" value="Unassembled WGS sequence"/>
</dbReference>